<sequence length="457" mass="51020">MSTTTSHTANIRYTNIYFLGIGGIGMSALARYFKAMGKMVAGYDKTKTDLTQTLDDLDIEIHYTDSVANIPKNYFNHHNTLVVYTPALPKDSRELAYFKNNGFDVLKRSEVLGLITKNTFSLAVAGTHGKTTTTSILGHLLRFCEVKLTAFLGGISENYNSNLILNGDEVSVIEADEFDRSFLTLSPDIACITSMDADHLDIYGSKEALHESFNDFAKRLKPEGVFFVKNGLPIDGLTYGVEDNSDYTAQNVTIKQGSYHFDLKTPQETYAGFTFSLPGRHNLSNATVALAMALKQGCNPEDLKKALADFKGVQRRFSYQIKTDDLVYIDDYAHHPEEINAVHQAVREMYPDTSVTVVFQPHLFSRTKDFGQEFADSLSKFDDILLLDIYPAREMPIEGVDSNWLLEMIINPNKKVINKSDLVEEIKATKNKVILSLGAGDIGEQVKQIKKGLLNEN</sequence>
<evidence type="ECO:0000256" key="12">
    <source>
        <dbReference type="ARBA" id="ARBA00023316"/>
    </source>
</evidence>
<comment type="pathway">
    <text evidence="2 14">Cell wall biogenesis; peptidoglycan biosynthesis.</text>
</comment>
<keyword evidence="20" id="KW-1185">Reference proteome</keyword>
<keyword evidence="15" id="KW-0472">Membrane</keyword>
<evidence type="ECO:0000256" key="14">
    <source>
        <dbReference type="HAMAP-Rule" id="MF_00046"/>
    </source>
</evidence>
<feature type="domain" description="Mur ligase central" evidence="18">
    <location>
        <begin position="124"/>
        <end position="293"/>
    </location>
</feature>
<dbReference type="EC" id="6.3.2.8" evidence="3 14"/>
<dbReference type="InterPro" id="IPR050061">
    <property type="entry name" value="MurCDEF_pg_biosynth"/>
</dbReference>
<evidence type="ECO:0000256" key="10">
    <source>
        <dbReference type="ARBA" id="ARBA00022984"/>
    </source>
</evidence>
<evidence type="ECO:0000259" key="18">
    <source>
        <dbReference type="Pfam" id="PF08245"/>
    </source>
</evidence>
<dbReference type="Pfam" id="PF01225">
    <property type="entry name" value="Mur_ligase"/>
    <property type="match status" value="1"/>
</dbReference>
<evidence type="ECO:0000256" key="15">
    <source>
        <dbReference type="SAM" id="Phobius"/>
    </source>
</evidence>
<keyword evidence="11 14" id="KW-0131">Cell cycle</keyword>
<dbReference type="Pfam" id="PF02875">
    <property type="entry name" value="Mur_ligase_C"/>
    <property type="match status" value="1"/>
</dbReference>
<dbReference type="GO" id="GO:0005524">
    <property type="term" value="F:ATP binding"/>
    <property type="evidence" value="ECO:0007669"/>
    <property type="project" value="UniProtKB-UniRule"/>
</dbReference>
<dbReference type="Gene3D" id="3.40.50.720">
    <property type="entry name" value="NAD(P)-binding Rossmann-like Domain"/>
    <property type="match status" value="1"/>
</dbReference>
<dbReference type="GO" id="GO:0009252">
    <property type="term" value="P:peptidoglycan biosynthetic process"/>
    <property type="evidence" value="ECO:0007669"/>
    <property type="project" value="UniProtKB-UniRule"/>
</dbReference>
<evidence type="ECO:0000256" key="5">
    <source>
        <dbReference type="ARBA" id="ARBA00022598"/>
    </source>
</evidence>
<dbReference type="InterPro" id="IPR004101">
    <property type="entry name" value="Mur_ligase_C"/>
</dbReference>
<evidence type="ECO:0000256" key="3">
    <source>
        <dbReference type="ARBA" id="ARBA00012211"/>
    </source>
</evidence>
<reference evidence="19 20" key="1">
    <citation type="submission" date="2018-03" db="EMBL/GenBank/DDBJ databases">
        <title>Mesoflavibacter sp. HG37 and Mesoflavibacter sp. HG96 sp.nov., two marine bacteria isolated from seawater of Western Pacific Ocean.</title>
        <authorList>
            <person name="Cheng H."/>
            <person name="Wu Y.-H."/>
            <person name="Guo L.-L."/>
            <person name="Xu X.-W."/>
        </authorList>
    </citation>
    <scope>NUCLEOTIDE SEQUENCE [LARGE SCALE GENOMIC DNA]</scope>
    <source>
        <strain evidence="19 20">KCTC 32269</strain>
    </source>
</reference>
<keyword evidence="15" id="KW-0812">Transmembrane</keyword>
<organism evidence="19 20">
    <name type="scientific">Aurantibacter aestuarii</name>
    <dbReference type="NCBI Taxonomy" id="1266046"/>
    <lineage>
        <taxon>Bacteria</taxon>
        <taxon>Pseudomonadati</taxon>
        <taxon>Bacteroidota</taxon>
        <taxon>Flavobacteriia</taxon>
        <taxon>Flavobacteriales</taxon>
        <taxon>Flavobacteriaceae</taxon>
        <taxon>Aurantibacter</taxon>
    </lineage>
</organism>
<feature type="domain" description="Mur ligase C-terminal" evidence="17">
    <location>
        <begin position="315"/>
        <end position="440"/>
    </location>
</feature>
<evidence type="ECO:0000256" key="11">
    <source>
        <dbReference type="ARBA" id="ARBA00023306"/>
    </source>
</evidence>
<keyword evidence="6 14" id="KW-0132">Cell division</keyword>
<dbReference type="InterPro" id="IPR013221">
    <property type="entry name" value="Mur_ligase_cen"/>
</dbReference>
<accession>A0A2T1NFR5</accession>
<feature type="transmembrane region" description="Helical" evidence="15">
    <location>
        <begin position="16"/>
        <end position="33"/>
    </location>
</feature>
<dbReference type="InterPro" id="IPR005758">
    <property type="entry name" value="UDP-N-AcMur_Ala_ligase_MurC"/>
</dbReference>
<dbReference type="Proteomes" id="UP000238426">
    <property type="component" value="Unassembled WGS sequence"/>
</dbReference>
<evidence type="ECO:0000256" key="6">
    <source>
        <dbReference type="ARBA" id="ARBA00022618"/>
    </source>
</evidence>
<evidence type="ECO:0000256" key="4">
    <source>
        <dbReference type="ARBA" id="ARBA00022490"/>
    </source>
</evidence>
<comment type="caution">
    <text evidence="19">The sequence shown here is derived from an EMBL/GenBank/DDBJ whole genome shotgun (WGS) entry which is preliminary data.</text>
</comment>
<feature type="domain" description="Mur ligase N-terminal catalytic" evidence="16">
    <location>
        <begin position="16"/>
        <end position="117"/>
    </location>
</feature>
<dbReference type="NCBIfam" id="TIGR01082">
    <property type="entry name" value="murC"/>
    <property type="match status" value="1"/>
</dbReference>
<dbReference type="GO" id="GO:0051301">
    <property type="term" value="P:cell division"/>
    <property type="evidence" value="ECO:0007669"/>
    <property type="project" value="UniProtKB-KW"/>
</dbReference>
<keyword evidence="7 14" id="KW-0547">Nucleotide-binding</keyword>
<dbReference type="GO" id="GO:0005737">
    <property type="term" value="C:cytoplasm"/>
    <property type="evidence" value="ECO:0007669"/>
    <property type="project" value="UniProtKB-SubCell"/>
</dbReference>
<protein>
    <recommendedName>
        <fullName evidence="3 14">UDP-N-acetylmuramate--L-alanine ligase</fullName>
        <ecNumber evidence="3 14">6.3.2.8</ecNumber>
    </recommendedName>
    <alternativeName>
        <fullName evidence="14">UDP-N-acetylmuramoyl-L-alanine synthetase</fullName>
    </alternativeName>
</protein>
<dbReference type="GO" id="GO:0008360">
    <property type="term" value="P:regulation of cell shape"/>
    <property type="evidence" value="ECO:0007669"/>
    <property type="project" value="UniProtKB-KW"/>
</dbReference>
<evidence type="ECO:0000313" key="19">
    <source>
        <dbReference type="EMBL" id="PSG91568.1"/>
    </source>
</evidence>
<evidence type="ECO:0000259" key="17">
    <source>
        <dbReference type="Pfam" id="PF02875"/>
    </source>
</evidence>
<dbReference type="SUPFAM" id="SSF53244">
    <property type="entry name" value="MurD-like peptide ligases, peptide-binding domain"/>
    <property type="match status" value="1"/>
</dbReference>
<evidence type="ECO:0000256" key="7">
    <source>
        <dbReference type="ARBA" id="ARBA00022741"/>
    </source>
</evidence>
<dbReference type="SUPFAM" id="SSF51984">
    <property type="entry name" value="MurCD N-terminal domain"/>
    <property type="match status" value="1"/>
</dbReference>
<keyword evidence="12 14" id="KW-0961">Cell wall biogenesis/degradation</keyword>
<evidence type="ECO:0000256" key="9">
    <source>
        <dbReference type="ARBA" id="ARBA00022960"/>
    </source>
</evidence>
<comment type="function">
    <text evidence="14">Cell wall formation.</text>
</comment>
<keyword evidence="10 14" id="KW-0573">Peptidoglycan synthesis</keyword>
<comment type="similarity">
    <text evidence="14">Belongs to the MurCDEF family.</text>
</comment>
<dbReference type="RefSeq" id="WP_106461864.1">
    <property type="nucleotide sequence ID" value="NZ_PXOQ01000006.1"/>
</dbReference>
<dbReference type="UniPathway" id="UPA00219"/>
<keyword evidence="15" id="KW-1133">Transmembrane helix</keyword>
<evidence type="ECO:0000256" key="8">
    <source>
        <dbReference type="ARBA" id="ARBA00022840"/>
    </source>
</evidence>
<evidence type="ECO:0000256" key="13">
    <source>
        <dbReference type="ARBA" id="ARBA00047833"/>
    </source>
</evidence>
<keyword evidence="5 14" id="KW-0436">Ligase</keyword>
<dbReference type="InterPro" id="IPR036615">
    <property type="entry name" value="Mur_ligase_C_dom_sf"/>
</dbReference>
<dbReference type="OrthoDB" id="9804126at2"/>
<evidence type="ECO:0000256" key="2">
    <source>
        <dbReference type="ARBA" id="ARBA00004752"/>
    </source>
</evidence>
<dbReference type="Pfam" id="PF08245">
    <property type="entry name" value="Mur_ligase_M"/>
    <property type="match status" value="1"/>
</dbReference>
<dbReference type="GO" id="GO:0008763">
    <property type="term" value="F:UDP-N-acetylmuramate-L-alanine ligase activity"/>
    <property type="evidence" value="ECO:0007669"/>
    <property type="project" value="UniProtKB-UniRule"/>
</dbReference>
<dbReference type="HAMAP" id="MF_00046">
    <property type="entry name" value="MurC"/>
    <property type="match status" value="1"/>
</dbReference>
<evidence type="ECO:0000313" key="20">
    <source>
        <dbReference type="Proteomes" id="UP000238426"/>
    </source>
</evidence>
<dbReference type="SUPFAM" id="SSF53623">
    <property type="entry name" value="MurD-like peptide ligases, catalytic domain"/>
    <property type="match status" value="1"/>
</dbReference>
<feature type="binding site" evidence="14">
    <location>
        <begin position="126"/>
        <end position="132"/>
    </location>
    <ligand>
        <name>ATP</name>
        <dbReference type="ChEBI" id="CHEBI:30616"/>
    </ligand>
</feature>
<evidence type="ECO:0000259" key="16">
    <source>
        <dbReference type="Pfam" id="PF01225"/>
    </source>
</evidence>
<keyword evidence="9 14" id="KW-0133">Cell shape</keyword>
<name>A0A2T1NFR5_9FLAO</name>
<comment type="subcellular location">
    <subcellularLocation>
        <location evidence="1 14">Cytoplasm</location>
    </subcellularLocation>
</comment>
<dbReference type="AlphaFoldDB" id="A0A2T1NFR5"/>
<keyword evidence="8 14" id="KW-0067">ATP-binding</keyword>
<proteinExistence type="inferred from homology"/>
<dbReference type="InterPro" id="IPR000713">
    <property type="entry name" value="Mur_ligase_N"/>
</dbReference>
<dbReference type="PANTHER" id="PTHR43445:SF3">
    <property type="entry name" value="UDP-N-ACETYLMURAMATE--L-ALANINE LIGASE"/>
    <property type="match status" value="1"/>
</dbReference>
<evidence type="ECO:0000256" key="1">
    <source>
        <dbReference type="ARBA" id="ARBA00004496"/>
    </source>
</evidence>
<keyword evidence="4 14" id="KW-0963">Cytoplasm</keyword>
<dbReference type="PANTHER" id="PTHR43445">
    <property type="entry name" value="UDP-N-ACETYLMURAMATE--L-ALANINE LIGASE-RELATED"/>
    <property type="match status" value="1"/>
</dbReference>
<dbReference type="InterPro" id="IPR036565">
    <property type="entry name" value="Mur-like_cat_sf"/>
</dbReference>
<dbReference type="Gene3D" id="3.90.190.20">
    <property type="entry name" value="Mur ligase, C-terminal domain"/>
    <property type="match status" value="1"/>
</dbReference>
<dbReference type="Gene3D" id="3.40.1190.10">
    <property type="entry name" value="Mur-like, catalytic domain"/>
    <property type="match status" value="1"/>
</dbReference>
<comment type="catalytic activity">
    <reaction evidence="13 14">
        <text>UDP-N-acetyl-alpha-D-muramate + L-alanine + ATP = UDP-N-acetyl-alpha-D-muramoyl-L-alanine + ADP + phosphate + H(+)</text>
        <dbReference type="Rhea" id="RHEA:23372"/>
        <dbReference type="ChEBI" id="CHEBI:15378"/>
        <dbReference type="ChEBI" id="CHEBI:30616"/>
        <dbReference type="ChEBI" id="CHEBI:43474"/>
        <dbReference type="ChEBI" id="CHEBI:57972"/>
        <dbReference type="ChEBI" id="CHEBI:70757"/>
        <dbReference type="ChEBI" id="CHEBI:83898"/>
        <dbReference type="ChEBI" id="CHEBI:456216"/>
        <dbReference type="EC" id="6.3.2.8"/>
    </reaction>
</comment>
<dbReference type="GO" id="GO:0071555">
    <property type="term" value="P:cell wall organization"/>
    <property type="evidence" value="ECO:0007669"/>
    <property type="project" value="UniProtKB-KW"/>
</dbReference>
<gene>
    <name evidence="14" type="primary">murC</name>
    <name evidence="19" type="ORF">C7H52_00185</name>
</gene>
<dbReference type="EMBL" id="PXOQ01000006">
    <property type="protein sequence ID" value="PSG91568.1"/>
    <property type="molecule type" value="Genomic_DNA"/>
</dbReference>